<dbReference type="InterPro" id="IPR038726">
    <property type="entry name" value="PDDEXK_AddAB-type"/>
</dbReference>
<dbReference type="PANTHER" id="PTHR11070:SF55">
    <property type="entry name" value="DNA 3'-5' HELICASE"/>
    <property type="match status" value="1"/>
</dbReference>
<accession>G8TVJ6</accession>
<evidence type="ECO:0000256" key="7">
    <source>
        <dbReference type="ARBA" id="ARBA00022839"/>
    </source>
</evidence>
<dbReference type="Gene3D" id="3.40.50.300">
    <property type="entry name" value="P-loop containing nucleotide triphosphate hydrolases"/>
    <property type="match status" value="3"/>
</dbReference>
<evidence type="ECO:0000256" key="13">
    <source>
        <dbReference type="ARBA" id="ARBA00034808"/>
    </source>
</evidence>
<proteinExistence type="inferred from homology"/>
<keyword evidence="3 15" id="KW-0547">Nucleotide-binding</keyword>
<dbReference type="PROSITE" id="PS51198">
    <property type="entry name" value="UVRD_HELICASE_ATP_BIND"/>
    <property type="match status" value="1"/>
</dbReference>
<comment type="catalytic activity">
    <reaction evidence="12">
        <text>Couples ATP hydrolysis with the unwinding of duplex DNA by translocating in the 3'-5' direction.</text>
        <dbReference type="EC" id="5.6.2.4"/>
    </reaction>
</comment>
<dbReference type="CDD" id="cd17932">
    <property type="entry name" value="DEXQc_UvrD"/>
    <property type="match status" value="1"/>
</dbReference>
<evidence type="ECO:0000256" key="9">
    <source>
        <dbReference type="ARBA" id="ARBA00023125"/>
    </source>
</evidence>
<dbReference type="GO" id="GO:0043138">
    <property type="term" value="F:3'-5' DNA helicase activity"/>
    <property type="evidence" value="ECO:0007669"/>
    <property type="project" value="UniProtKB-EC"/>
</dbReference>
<evidence type="ECO:0000256" key="12">
    <source>
        <dbReference type="ARBA" id="ARBA00034617"/>
    </source>
</evidence>
<dbReference type="Proteomes" id="UP000005439">
    <property type="component" value="Chromosome"/>
</dbReference>
<dbReference type="GO" id="GO:0005524">
    <property type="term" value="F:ATP binding"/>
    <property type="evidence" value="ECO:0007669"/>
    <property type="project" value="UniProtKB-UniRule"/>
</dbReference>
<dbReference type="Pfam" id="PF12705">
    <property type="entry name" value="PDDEXK_1"/>
    <property type="match status" value="1"/>
</dbReference>
<evidence type="ECO:0000256" key="8">
    <source>
        <dbReference type="ARBA" id="ARBA00022840"/>
    </source>
</evidence>
<keyword evidence="5 15" id="KW-0378">Hydrolase</keyword>
<evidence type="ECO:0000256" key="10">
    <source>
        <dbReference type="ARBA" id="ARBA00023204"/>
    </source>
</evidence>
<name>G8TVJ6_SULAD</name>
<evidence type="ECO:0000256" key="6">
    <source>
        <dbReference type="ARBA" id="ARBA00022806"/>
    </source>
</evidence>
<comment type="catalytic activity">
    <reaction evidence="14">
        <text>ATP + H2O = ADP + phosphate + H(+)</text>
        <dbReference type="Rhea" id="RHEA:13065"/>
        <dbReference type="ChEBI" id="CHEBI:15377"/>
        <dbReference type="ChEBI" id="CHEBI:15378"/>
        <dbReference type="ChEBI" id="CHEBI:30616"/>
        <dbReference type="ChEBI" id="CHEBI:43474"/>
        <dbReference type="ChEBI" id="CHEBI:456216"/>
        <dbReference type="EC" id="5.6.2.4"/>
    </reaction>
</comment>
<dbReference type="KEGG" id="sap:Sulac_0061"/>
<dbReference type="GO" id="GO:0033202">
    <property type="term" value="C:DNA helicase complex"/>
    <property type="evidence" value="ECO:0007669"/>
    <property type="project" value="TreeGrafter"/>
</dbReference>
<dbReference type="InterPro" id="IPR000212">
    <property type="entry name" value="DNA_helicase_UvrD/REP"/>
</dbReference>
<evidence type="ECO:0000256" key="11">
    <source>
        <dbReference type="ARBA" id="ARBA00023235"/>
    </source>
</evidence>
<evidence type="ECO:0000256" key="4">
    <source>
        <dbReference type="ARBA" id="ARBA00022763"/>
    </source>
</evidence>
<gene>
    <name evidence="18" type="ordered locus">Sulac_0061</name>
</gene>
<dbReference type="Gene3D" id="1.10.10.160">
    <property type="match status" value="1"/>
</dbReference>
<evidence type="ECO:0000259" key="17">
    <source>
        <dbReference type="PROSITE" id="PS51217"/>
    </source>
</evidence>
<comment type="similarity">
    <text evidence="1">Belongs to the helicase family. UvrD subfamily.</text>
</comment>
<dbReference type="Gene3D" id="3.90.320.10">
    <property type="match status" value="1"/>
</dbReference>
<evidence type="ECO:0000256" key="5">
    <source>
        <dbReference type="ARBA" id="ARBA00022801"/>
    </source>
</evidence>
<dbReference type="AlphaFoldDB" id="G8TVJ6"/>
<organism evidence="18 19">
    <name type="scientific">Sulfobacillus acidophilus (strain ATCC 700253 / DSM 10332 / NAL)</name>
    <dbReference type="NCBI Taxonomy" id="679936"/>
    <lineage>
        <taxon>Bacteria</taxon>
        <taxon>Bacillati</taxon>
        <taxon>Bacillota</taxon>
        <taxon>Clostridia</taxon>
        <taxon>Eubacteriales</taxon>
        <taxon>Clostridiales Family XVII. Incertae Sedis</taxon>
        <taxon>Sulfobacillus</taxon>
    </lineage>
</organism>
<keyword evidence="11" id="KW-0413">Isomerase</keyword>
<dbReference type="GO" id="GO:0003677">
    <property type="term" value="F:DNA binding"/>
    <property type="evidence" value="ECO:0007669"/>
    <property type="project" value="UniProtKB-KW"/>
</dbReference>
<reference evidence="19" key="1">
    <citation type="submission" date="2011-12" db="EMBL/GenBank/DDBJ databases">
        <title>The complete genome of chromosome of Sulfobacillus acidophilus DSM 10332.</title>
        <authorList>
            <person name="Lucas S."/>
            <person name="Han J."/>
            <person name="Lapidus A."/>
            <person name="Bruce D."/>
            <person name="Goodwin L."/>
            <person name="Pitluck S."/>
            <person name="Peters L."/>
            <person name="Kyrpides N."/>
            <person name="Mavromatis K."/>
            <person name="Ivanova N."/>
            <person name="Mikhailova N."/>
            <person name="Chertkov O."/>
            <person name="Saunders E."/>
            <person name="Detter J.C."/>
            <person name="Tapia R."/>
            <person name="Han C."/>
            <person name="Land M."/>
            <person name="Hauser L."/>
            <person name="Markowitz V."/>
            <person name="Cheng J.-F."/>
            <person name="Hugenholtz P."/>
            <person name="Woyke T."/>
            <person name="Wu D."/>
            <person name="Pukall R."/>
            <person name="Gehrich-Schroeter G."/>
            <person name="Schneider S."/>
            <person name="Klenk H.-P."/>
            <person name="Eisen J.A."/>
        </authorList>
    </citation>
    <scope>NUCLEOTIDE SEQUENCE [LARGE SCALE GENOMIC DNA]</scope>
    <source>
        <strain evidence="19">ATCC 700253 / DSM 10332 / NAL</strain>
    </source>
</reference>
<dbReference type="InterPro" id="IPR014017">
    <property type="entry name" value="DNA_helicase_UvrD-like_C"/>
</dbReference>
<dbReference type="Pfam" id="PF13361">
    <property type="entry name" value="UvrD_C"/>
    <property type="match status" value="2"/>
</dbReference>
<dbReference type="InterPro" id="IPR011604">
    <property type="entry name" value="PDDEXK-like_dom_sf"/>
</dbReference>
<dbReference type="EMBL" id="CP003179">
    <property type="protein sequence ID" value="AEW03635.1"/>
    <property type="molecule type" value="Genomic_DNA"/>
</dbReference>
<evidence type="ECO:0000313" key="19">
    <source>
        <dbReference type="Proteomes" id="UP000005439"/>
    </source>
</evidence>
<dbReference type="GO" id="GO:0004527">
    <property type="term" value="F:exonuclease activity"/>
    <property type="evidence" value="ECO:0007669"/>
    <property type="project" value="UniProtKB-KW"/>
</dbReference>
<feature type="binding site" evidence="15">
    <location>
        <begin position="33"/>
        <end position="40"/>
    </location>
    <ligand>
        <name>ATP</name>
        <dbReference type="ChEBI" id="CHEBI:30616"/>
    </ligand>
</feature>
<dbReference type="HOGENOM" id="CLU_004585_6_0_9"/>
<reference evidence="18 19" key="2">
    <citation type="journal article" date="2012" name="Stand. Genomic Sci.">
        <title>Complete genome sequence of the moderately thermophilic mineral-sulfide-oxidizing firmicute Sulfobacillus acidophilus type strain (NAL(T)).</title>
        <authorList>
            <person name="Anderson I."/>
            <person name="Chertkov O."/>
            <person name="Chen A."/>
            <person name="Saunders E."/>
            <person name="Lapidus A."/>
            <person name="Nolan M."/>
            <person name="Lucas S."/>
            <person name="Hammon N."/>
            <person name="Deshpande S."/>
            <person name="Cheng J.F."/>
            <person name="Han C."/>
            <person name="Tapia R."/>
            <person name="Goodwin L.A."/>
            <person name="Pitluck S."/>
            <person name="Liolios K."/>
            <person name="Pagani I."/>
            <person name="Ivanova N."/>
            <person name="Mikhailova N."/>
            <person name="Pati A."/>
            <person name="Palaniappan K."/>
            <person name="Land M."/>
            <person name="Pan C."/>
            <person name="Rohde M."/>
            <person name="Pukall R."/>
            <person name="Goker M."/>
            <person name="Detter J.C."/>
            <person name="Woyke T."/>
            <person name="Bristow J."/>
            <person name="Eisen J.A."/>
            <person name="Markowitz V."/>
            <person name="Hugenholtz P."/>
            <person name="Kyrpides N.C."/>
            <person name="Klenk H.P."/>
            <person name="Mavromatis K."/>
        </authorList>
    </citation>
    <scope>NUCLEOTIDE SEQUENCE [LARGE SCALE GENOMIC DNA]</scope>
    <source>
        <strain evidence="19">ATCC 700253 / DSM 10332 / NAL</strain>
    </source>
</reference>
<dbReference type="SUPFAM" id="SSF52980">
    <property type="entry name" value="Restriction endonuclease-like"/>
    <property type="match status" value="1"/>
</dbReference>
<evidence type="ECO:0000256" key="15">
    <source>
        <dbReference type="PROSITE-ProRule" id="PRU00560"/>
    </source>
</evidence>
<evidence type="ECO:0000256" key="14">
    <source>
        <dbReference type="ARBA" id="ARBA00048988"/>
    </source>
</evidence>
<keyword evidence="4" id="KW-0227">DNA damage</keyword>
<dbReference type="GO" id="GO:0005829">
    <property type="term" value="C:cytosol"/>
    <property type="evidence" value="ECO:0007669"/>
    <property type="project" value="TreeGrafter"/>
</dbReference>
<dbReference type="EC" id="5.6.2.4" evidence="13"/>
<dbReference type="InterPro" id="IPR011335">
    <property type="entry name" value="Restrct_endonuc-II-like"/>
</dbReference>
<feature type="domain" description="UvrD-like helicase C-terminal" evidence="17">
    <location>
        <begin position="333"/>
        <end position="654"/>
    </location>
</feature>
<dbReference type="InterPro" id="IPR014016">
    <property type="entry name" value="UvrD-like_ATP-bd"/>
</dbReference>
<keyword evidence="8 15" id="KW-0067">ATP-binding</keyword>
<keyword evidence="19" id="KW-1185">Reference proteome</keyword>
<keyword evidence="10" id="KW-0234">DNA repair</keyword>
<dbReference type="GO" id="GO:0000725">
    <property type="term" value="P:recombinational repair"/>
    <property type="evidence" value="ECO:0007669"/>
    <property type="project" value="TreeGrafter"/>
</dbReference>
<keyword evidence="2" id="KW-0540">Nuclease</keyword>
<keyword evidence="7" id="KW-0269">Exonuclease</keyword>
<dbReference type="SUPFAM" id="SSF52540">
    <property type="entry name" value="P-loop containing nucleoside triphosphate hydrolases"/>
    <property type="match status" value="1"/>
</dbReference>
<evidence type="ECO:0000256" key="2">
    <source>
        <dbReference type="ARBA" id="ARBA00022722"/>
    </source>
</evidence>
<keyword evidence="6 15" id="KW-0347">Helicase</keyword>
<dbReference type="PROSITE" id="PS51217">
    <property type="entry name" value="UVRD_HELICASE_CTER"/>
    <property type="match status" value="1"/>
</dbReference>
<protein>
    <recommendedName>
        <fullName evidence="13">DNA 3'-5' helicase</fullName>
        <ecNumber evidence="13">5.6.2.4</ecNumber>
    </recommendedName>
</protein>
<dbReference type="PANTHER" id="PTHR11070">
    <property type="entry name" value="UVRD / RECB / PCRA DNA HELICASE FAMILY MEMBER"/>
    <property type="match status" value="1"/>
</dbReference>
<evidence type="ECO:0000313" key="18">
    <source>
        <dbReference type="EMBL" id="AEW03635.1"/>
    </source>
</evidence>
<keyword evidence="9" id="KW-0238">DNA-binding</keyword>
<sequence>MTPEEIKERLLAGLTEDQKVAVQSPKRRLLIVAGAGAGKTEVMARRIVWWITMNDVPKERTVALTFTEKAAGEMKFRIREKLKTIADPGDDVSLGGMYVGTIHGYCLAKLREYWPDIYHNYDILDEAARSALIFREFRGVLRLDKLQEALNTSQNETVKRFMTGYDQLNEHNLLDVALPDTVPPYRLGDDERAWCAEARLRTDVGDDAVSRAFAESAARYYAYLRCRRFLDFSTSQTEFLRNMARDPDPPHRLSEEPLHVVVDEAQDLNPVQQDIVERLIGSIGSLTVVGDHRQSIYGFRGAKVQIIADLWATFRRADDGETIDLRENFRSTPRIIGIANEWARTISPLGSMITPDMRHGKEDRIDIDPSHVASVRFTTREEEARWIADAIRALVPSDRFGAEHDKRNGKTRGLSLSDIGILVRSATDVRTYMNALENRGIPVVVRAGPDLFSQPEVLFFLGLLAITANIAEFYGSLHNPRSLPARIQNVLGCPPRPDEVIRASADMLRKAGLPLSHEAERRVLRAAEAVRDKITSGSAGAGDFRDEGLQRYLRDSGKPRRVFPQTIYHWLLTEAEIDRWDTGFPRGETALFHLGALSGLVTGLETPGWTSATDYKWQIVGLGQFGSEEGRSPEQPLLVPPDAVTLSTIHGVKGLEFAAVFLADVTAGRFPSSLAKRKAELPMSGDILRQIDADGLSDNDNHDGERRLMYVALTRAERFLFVSRSGKRTSQFIKDLEPIIRHNGGTVTDNPTELLRRIRHAPLEYQRDVQLNTSFSDLRYYLACAHDFYLRKVLGFSPTIDQAFGYGRGLHNLMRAIHGNPRYWAELATDQKRLISELEKLVDQGLFYLRYTTGEPAENMRQKGIRLAAEYVRTFRSELERTVFEPEKAFETVLDPGDDSGGIMVSGAIDVVRHEDPPRVTLIDFKSGDPDSDKYRLDEDEMRLQLGIYALGTKKELEYEPDLGLVRYLDVDGTAERRQLEVSLDAKSLKTAEDTVLGIARAIKNRDFRRGPAKPAADGKHRCRTCDFFGFCGMKVGVGDR</sequence>
<dbReference type="Pfam" id="PF00580">
    <property type="entry name" value="UvrD-helicase"/>
    <property type="match status" value="1"/>
</dbReference>
<evidence type="ECO:0000259" key="16">
    <source>
        <dbReference type="PROSITE" id="PS51198"/>
    </source>
</evidence>
<dbReference type="STRING" id="679936.Sulac_0061"/>
<feature type="domain" description="UvrD-like helicase ATP-binding" evidence="16">
    <location>
        <begin position="12"/>
        <end position="332"/>
    </location>
</feature>
<dbReference type="PATRIC" id="fig|679936.5.peg.66"/>
<dbReference type="InterPro" id="IPR027417">
    <property type="entry name" value="P-loop_NTPase"/>
</dbReference>
<evidence type="ECO:0000256" key="3">
    <source>
        <dbReference type="ARBA" id="ARBA00022741"/>
    </source>
</evidence>
<evidence type="ECO:0000256" key="1">
    <source>
        <dbReference type="ARBA" id="ARBA00009922"/>
    </source>
</evidence>
<dbReference type="InterPro" id="IPR013986">
    <property type="entry name" value="DExx_box_DNA_helicase_dom_sf"/>
</dbReference>